<dbReference type="VEuPathDB" id="VectorBase:GAUT004219"/>
<name>A0A1A9UGN0_GLOAU</name>
<organism evidence="1 2">
    <name type="scientific">Glossina austeni</name>
    <name type="common">Savannah tsetse fly</name>
    <dbReference type="NCBI Taxonomy" id="7395"/>
    <lineage>
        <taxon>Eukaryota</taxon>
        <taxon>Metazoa</taxon>
        <taxon>Ecdysozoa</taxon>
        <taxon>Arthropoda</taxon>
        <taxon>Hexapoda</taxon>
        <taxon>Insecta</taxon>
        <taxon>Pterygota</taxon>
        <taxon>Neoptera</taxon>
        <taxon>Endopterygota</taxon>
        <taxon>Diptera</taxon>
        <taxon>Brachycera</taxon>
        <taxon>Muscomorpha</taxon>
        <taxon>Hippoboscoidea</taxon>
        <taxon>Glossinidae</taxon>
        <taxon>Glossina</taxon>
    </lineage>
</organism>
<sequence>MCFLFLWGWTMKRSTPNLNYARHVKKHTKEHNVPSVCVLVLMVRNKSPNNDTHAYLRKALAMFLNDLTDEPITTFPYDNNNSFEMFIKSHKKTNKKQDMKF</sequence>
<dbReference type="EnsemblMetazoa" id="GAUT004219-RA">
    <property type="protein sequence ID" value="GAUT004219-PA"/>
    <property type="gene ID" value="GAUT004219"/>
</dbReference>
<evidence type="ECO:0000313" key="2">
    <source>
        <dbReference type="Proteomes" id="UP000078200"/>
    </source>
</evidence>
<dbReference type="AlphaFoldDB" id="A0A1A9UGN0"/>
<proteinExistence type="predicted"/>
<dbReference type="Proteomes" id="UP000078200">
    <property type="component" value="Unassembled WGS sequence"/>
</dbReference>
<accession>A0A1A9UGN0</accession>
<evidence type="ECO:0000313" key="1">
    <source>
        <dbReference type="EnsemblMetazoa" id="GAUT004219-PA"/>
    </source>
</evidence>
<reference evidence="1" key="1">
    <citation type="submission" date="2020-05" db="UniProtKB">
        <authorList>
            <consortium name="EnsemblMetazoa"/>
        </authorList>
    </citation>
    <scope>IDENTIFICATION</scope>
    <source>
        <strain evidence="1">TTRI</strain>
    </source>
</reference>
<keyword evidence="2" id="KW-1185">Reference proteome</keyword>
<protein>
    <submittedName>
        <fullName evidence="1">Uncharacterized protein</fullName>
    </submittedName>
</protein>